<dbReference type="InParanoid" id="E9HQW4"/>
<feature type="region of interest" description="Disordered" evidence="1">
    <location>
        <begin position="26"/>
        <end position="52"/>
    </location>
</feature>
<gene>
    <name evidence="2" type="ORF">DAPPUDRAFT_264106</name>
</gene>
<dbReference type="KEGG" id="dpx:DAPPUDRAFT_264106"/>
<dbReference type="HOGENOM" id="CLU_1929678_0_0_1"/>
<dbReference type="Proteomes" id="UP000000305">
    <property type="component" value="Unassembled WGS sequence"/>
</dbReference>
<accession>E9HQW4</accession>
<name>E9HQW4_DAPPU</name>
<proteinExistence type="predicted"/>
<reference evidence="2 3" key="1">
    <citation type="journal article" date="2011" name="Science">
        <title>The ecoresponsive genome of Daphnia pulex.</title>
        <authorList>
            <person name="Colbourne J.K."/>
            <person name="Pfrender M.E."/>
            <person name="Gilbert D."/>
            <person name="Thomas W.K."/>
            <person name="Tucker A."/>
            <person name="Oakley T.H."/>
            <person name="Tokishita S."/>
            <person name="Aerts A."/>
            <person name="Arnold G.J."/>
            <person name="Basu M.K."/>
            <person name="Bauer D.J."/>
            <person name="Caceres C.E."/>
            <person name="Carmel L."/>
            <person name="Casola C."/>
            <person name="Choi J.H."/>
            <person name="Detter J.C."/>
            <person name="Dong Q."/>
            <person name="Dusheyko S."/>
            <person name="Eads B.D."/>
            <person name="Frohlich T."/>
            <person name="Geiler-Samerotte K.A."/>
            <person name="Gerlach D."/>
            <person name="Hatcher P."/>
            <person name="Jogdeo S."/>
            <person name="Krijgsveld J."/>
            <person name="Kriventseva E.V."/>
            <person name="Kultz D."/>
            <person name="Laforsch C."/>
            <person name="Lindquist E."/>
            <person name="Lopez J."/>
            <person name="Manak J.R."/>
            <person name="Muller J."/>
            <person name="Pangilinan J."/>
            <person name="Patwardhan R.P."/>
            <person name="Pitluck S."/>
            <person name="Pritham E.J."/>
            <person name="Rechtsteiner A."/>
            <person name="Rho M."/>
            <person name="Rogozin I.B."/>
            <person name="Sakarya O."/>
            <person name="Salamov A."/>
            <person name="Schaack S."/>
            <person name="Shapiro H."/>
            <person name="Shiga Y."/>
            <person name="Skalitzky C."/>
            <person name="Smith Z."/>
            <person name="Souvorov A."/>
            <person name="Sung W."/>
            <person name="Tang Z."/>
            <person name="Tsuchiya D."/>
            <person name="Tu H."/>
            <person name="Vos H."/>
            <person name="Wang M."/>
            <person name="Wolf Y.I."/>
            <person name="Yamagata H."/>
            <person name="Yamada T."/>
            <person name="Ye Y."/>
            <person name="Shaw J.R."/>
            <person name="Andrews J."/>
            <person name="Crease T.J."/>
            <person name="Tang H."/>
            <person name="Lucas S.M."/>
            <person name="Robertson H.M."/>
            <person name="Bork P."/>
            <person name="Koonin E.V."/>
            <person name="Zdobnov E.M."/>
            <person name="Grigoriev I.V."/>
            <person name="Lynch M."/>
            <person name="Boore J.L."/>
        </authorList>
    </citation>
    <scope>NUCLEOTIDE SEQUENCE [LARGE SCALE GENOMIC DNA]</scope>
</reference>
<dbReference type="AlphaFoldDB" id="E9HQW4"/>
<organism evidence="2 3">
    <name type="scientific">Daphnia pulex</name>
    <name type="common">Water flea</name>
    <dbReference type="NCBI Taxonomy" id="6669"/>
    <lineage>
        <taxon>Eukaryota</taxon>
        <taxon>Metazoa</taxon>
        <taxon>Ecdysozoa</taxon>
        <taxon>Arthropoda</taxon>
        <taxon>Crustacea</taxon>
        <taxon>Branchiopoda</taxon>
        <taxon>Diplostraca</taxon>
        <taxon>Cladocera</taxon>
        <taxon>Anomopoda</taxon>
        <taxon>Daphniidae</taxon>
        <taxon>Daphnia</taxon>
    </lineage>
</organism>
<evidence type="ECO:0000313" key="3">
    <source>
        <dbReference type="Proteomes" id="UP000000305"/>
    </source>
</evidence>
<protein>
    <submittedName>
        <fullName evidence="2">Uncharacterized protein</fullName>
    </submittedName>
</protein>
<evidence type="ECO:0000256" key="1">
    <source>
        <dbReference type="SAM" id="MobiDB-lite"/>
    </source>
</evidence>
<evidence type="ECO:0000313" key="2">
    <source>
        <dbReference type="EMBL" id="EFX65867.1"/>
    </source>
</evidence>
<keyword evidence="3" id="KW-1185">Reference proteome</keyword>
<feature type="region of interest" description="Disordered" evidence="1">
    <location>
        <begin position="101"/>
        <end position="131"/>
    </location>
</feature>
<sequence length="131" mass="13619">MEIVTNLIWVSVSDIKDTLTKLKTKRTGNLPVKEKGLESPNGDDGSDKENVSPKSITVAMPAEGELNLSIDALQPGCIILLVDSNLNPLADKDVVAAPSLSPGVIQPTSAPTPVEPAVSPATPVPTSKRGV</sequence>
<dbReference type="EMBL" id="GL732727">
    <property type="protein sequence ID" value="EFX65867.1"/>
    <property type="molecule type" value="Genomic_DNA"/>
</dbReference>